<dbReference type="PROSITE" id="PS00113">
    <property type="entry name" value="ADENYLATE_KINASE"/>
    <property type="match status" value="1"/>
</dbReference>
<dbReference type="OrthoDB" id="442176at2759"/>
<dbReference type="Gene3D" id="3.40.50.300">
    <property type="entry name" value="P-loop containing nucleotide triphosphate hydrolases"/>
    <property type="match status" value="1"/>
</dbReference>
<feature type="compositionally biased region" description="Low complexity" evidence="5">
    <location>
        <begin position="20"/>
        <end position="37"/>
    </location>
</feature>
<evidence type="ECO:0000313" key="6">
    <source>
        <dbReference type="EMBL" id="EGD82257.1"/>
    </source>
</evidence>
<keyword evidence="2" id="KW-0547">Nucleotide-binding</keyword>
<sequence>MGCNGSKATAVSKEQGGGQQQQEQQQQQQPSSAPSQSQTANVFIVFVLGGPGSGKGTQCAKIAEEFGFKHVSTGDLFRDEVKKDSPRAEKVKEIMKEGKLIPTELTLEILADAMESLVAASGSDIKVLLDGFPREISQVHDFKKKFERDCNFALYFDVPAEVMKDRCLKRGQSSGRSDDNEETIAQRVETYFTKSKPVVHHFEQAGLLKRVSQLDVVDGSERKTRRGG</sequence>
<dbReference type="PANTHER" id="PTHR23359">
    <property type="entry name" value="NUCLEOTIDE KINASE"/>
    <property type="match status" value="1"/>
</dbReference>
<dbReference type="InterPro" id="IPR000850">
    <property type="entry name" value="Adenylat/UMP-CMP_kin"/>
</dbReference>
<dbReference type="EMBL" id="GL832960">
    <property type="protein sequence ID" value="EGD82257.1"/>
    <property type="molecule type" value="Genomic_DNA"/>
</dbReference>
<dbReference type="GO" id="GO:0006139">
    <property type="term" value="P:nucleobase-containing compound metabolic process"/>
    <property type="evidence" value="ECO:0007669"/>
    <property type="project" value="InterPro"/>
</dbReference>
<evidence type="ECO:0000256" key="1">
    <source>
        <dbReference type="ARBA" id="ARBA00022679"/>
    </source>
</evidence>
<keyword evidence="7" id="KW-1185">Reference proteome</keyword>
<evidence type="ECO:0000256" key="3">
    <source>
        <dbReference type="ARBA" id="ARBA00022777"/>
    </source>
</evidence>
<evidence type="ECO:0000256" key="5">
    <source>
        <dbReference type="SAM" id="MobiDB-lite"/>
    </source>
</evidence>
<dbReference type="STRING" id="946362.F2U3R3"/>
<dbReference type="HAMAP" id="MF_00235">
    <property type="entry name" value="Adenylate_kinase_Adk"/>
    <property type="match status" value="1"/>
</dbReference>
<dbReference type="eggNOG" id="KOG3079">
    <property type="taxonomic scope" value="Eukaryota"/>
</dbReference>
<comment type="similarity">
    <text evidence="4">Belongs to the adenylate kinase family.</text>
</comment>
<accession>F2U3R3</accession>
<dbReference type="Pfam" id="PF00406">
    <property type="entry name" value="ADK"/>
    <property type="match status" value="1"/>
</dbReference>
<dbReference type="GeneID" id="16077025"/>
<dbReference type="GO" id="GO:0005524">
    <property type="term" value="F:ATP binding"/>
    <property type="evidence" value="ECO:0007669"/>
    <property type="project" value="InterPro"/>
</dbReference>
<dbReference type="KEGG" id="sre:PTSG_02927"/>
<dbReference type="CDD" id="cd01428">
    <property type="entry name" value="ADK"/>
    <property type="match status" value="1"/>
</dbReference>
<dbReference type="InParanoid" id="F2U3R3"/>
<dbReference type="PRINTS" id="PR00094">
    <property type="entry name" value="ADENYLTKNASE"/>
</dbReference>
<gene>
    <name evidence="6" type="ORF">PTSG_02927</name>
</gene>
<dbReference type="InterPro" id="IPR027417">
    <property type="entry name" value="P-loop_NTPase"/>
</dbReference>
<evidence type="ECO:0000256" key="2">
    <source>
        <dbReference type="ARBA" id="ARBA00022741"/>
    </source>
</evidence>
<keyword evidence="1 4" id="KW-0808">Transferase</keyword>
<dbReference type="RefSeq" id="XP_004996440.1">
    <property type="nucleotide sequence ID" value="XM_004996383.1"/>
</dbReference>
<protein>
    <submittedName>
        <fullName evidence="6">Cytidylate kinase</fullName>
    </submittedName>
</protein>
<dbReference type="InterPro" id="IPR033690">
    <property type="entry name" value="Adenylat_kinase_CS"/>
</dbReference>
<dbReference type="GO" id="GO:0019205">
    <property type="term" value="F:nucleobase-containing compound kinase activity"/>
    <property type="evidence" value="ECO:0007669"/>
    <property type="project" value="InterPro"/>
</dbReference>
<organism evidence="7">
    <name type="scientific">Salpingoeca rosetta (strain ATCC 50818 / BSB-021)</name>
    <dbReference type="NCBI Taxonomy" id="946362"/>
    <lineage>
        <taxon>Eukaryota</taxon>
        <taxon>Choanoflagellata</taxon>
        <taxon>Craspedida</taxon>
        <taxon>Salpingoecidae</taxon>
        <taxon>Salpingoeca</taxon>
    </lineage>
</organism>
<keyword evidence="3 4" id="KW-0418">Kinase</keyword>
<proteinExistence type="inferred from homology"/>
<dbReference type="OMA" id="IHHISIG"/>
<reference evidence="6" key="1">
    <citation type="submission" date="2009-08" db="EMBL/GenBank/DDBJ databases">
        <title>Annotation of Salpingoeca rosetta.</title>
        <authorList>
            <consortium name="The Broad Institute Genome Sequencing Platform"/>
            <person name="Russ C."/>
            <person name="Cuomo C."/>
            <person name="Burger G."/>
            <person name="Gray M.W."/>
            <person name="Holland P.W.H."/>
            <person name="King N."/>
            <person name="Lang F.B.F."/>
            <person name="Roger A.J."/>
            <person name="Ruiz-Trillo I."/>
            <person name="Young S.K."/>
            <person name="Zeng Q."/>
            <person name="Gargeya S."/>
            <person name="Alvarado L."/>
            <person name="Berlin A."/>
            <person name="Chapman S.B."/>
            <person name="Chen Z."/>
            <person name="Freedman E."/>
            <person name="Gellesch M."/>
            <person name="Goldberg J."/>
            <person name="Griggs A."/>
            <person name="Gujja S."/>
            <person name="Heilman E."/>
            <person name="Heiman D."/>
            <person name="Howarth C."/>
            <person name="Mehta T."/>
            <person name="Neiman D."/>
            <person name="Pearson M."/>
            <person name="Roberts A."/>
            <person name="Saif S."/>
            <person name="Shea T."/>
            <person name="Shenoy N."/>
            <person name="Sisk P."/>
            <person name="Stolte C."/>
            <person name="Sykes S."/>
            <person name="White J."/>
            <person name="Yandava C."/>
            <person name="Haas B."/>
            <person name="Nusbaum C."/>
            <person name="Birren B."/>
        </authorList>
    </citation>
    <scope>NUCLEOTIDE SEQUENCE [LARGE SCALE GENOMIC DNA]</scope>
    <source>
        <strain evidence="6">ATCC 50818</strain>
    </source>
</reference>
<dbReference type="FunCoup" id="F2U3R3">
    <property type="interactions" value="276"/>
</dbReference>
<evidence type="ECO:0000256" key="4">
    <source>
        <dbReference type="RuleBase" id="RU003330"/>
    </source>
</evidence>
<dbReference type="Proteomes" id="UP000007799">
    <property type="component" value="Unassembled WGS sequence"/>
</dbReference>
<dbReference type="SUPFAM" id="SSF52540">
    <property type="entry name" value="P-loop containing nucleoside triphosphate hydrolases"/>
    <property type="match status" value="1"/>
</dbReference>
<name>F2U3R3_SALR5</name>
<evidence type="ECO:0000313" key="7">
    <source>
        <dbReference type="Proteomes" id="UP000007799"/>
    </source>
</evidence>
<dbReference type="AlphaFoldDB" id="F2U3R3"/>
<feature type="region of interest" description="Disordered" evidence="5">
    <location>
        <begin position="1"/>
        <end position="37"/>
    </location>
</feature>